<evidence type="ECO:0000313" key="3">
    <source>
        <dbReference type="Proteomes" id="UP000054477"/>
    </source>
</evidence>
<sequence length="53" mass="5710">MDEDKVEAFFGRYKMVGCGNCEACIGARARQREGDGGQDARLTEVSNAAEIPS</sequence>
<feature type="region of interest" description="Disordered" evidence="1">
    <location>
        <begin position="34"/>
        <end position="53"/>
    </location>
</feature>
<dbReference type="AlphaFoldDB" id="A0A0C9XA38"/>
<accession>A0A0C9XA38</accession>
<organism evidence="2 3">
    <name type="scientific">Laccaria amethystina LaAM-08-1</name>
    <dbReference type="NCBI Taxonomy" id="1095629"/>
    <lineage>
        <taxon>Eukaryota</taxon>
        <taxon>Fungi</taxon>
        <taxon>Dikarya</taxon>
        <taxon>Basidiomycota</taxon>
        <taxon>Agaricomycotina</taxon>
        <taxon>Agaricomycetes</taxon>
        <taxon>Agaricomycetidae</taxon>
        <taxon>Agaricales</taxon>
        <taxon>Agaricineae</taxon>
        <taxon>Hydnangiaceae</taxon>
        <taxon>Laccaria</taxon>
    </lineage>
</organism>
<reference evidence="3" key="2">
    <citation type="submission" date="2015-01" db="EMBL/GenBank/DDBJ databases">
        <title>Evolutionary Origins and Diversification of the Mycorrhizal Mutualists.</title>
        <authorList>
            <consortium name="DOE Joint Genome Institute"/>
            <consortium name="Mycorrhizal Genomics Consortium"/>
            <person name="Kohler A."/>
            <person name="Kuo A."/>
            <person name="Nagy L.G."/>
            <person name="Floudas D."/>
            <person name="Copeland A."/>
            <person name="Barry K.W."/>
            <person name="Cichocki N."/>
            <person name="Veneault-Fourrey C."/>
            <person name="LaButti K."/>
            <person name="Lindquist E.A."/>
            <person name="Lipzen A."/>
            <person name="Lundell T."/>
            <person name="Morin E."/>
            <person name="Murat C."/>
            <person name="Riley R."/>
            <person name="Ohm R."/>
            <person name="Sun H."/>
            <person name="Tunlid A."/>
            <person name="Henrissat B."/>
            <person name="Grigoriev I.V."/>
            <person name="Hibbett D.S."/>
            <person name="Martin F."/>
        </authorList>
    </citation>
    <scope>NUCLEOTIDE SEQUENCE [LARGE SCALE GENOMIC DNA]</scope>
    <source>
        <strain evidence="3">LaAM-08-1</strain>
    </source>
</reference>
<gene>
    <name evidence="2" type="ORF">K443DRAFT_683674</name>
</gene>
<dbReference type="HOGENOM" id="CLU_3069038_0_0_1"/>
<dbReference type="Proteomes" id="UP000054477">
    <property type="component" value="Unassembled WGS sequence"/>
</dbReference>
<dbReference type="EMBL" id="KN838789">
    <property type="protein sequence ID" value="KIJ94511.1"/>
    <property type="molecule type" value="Genomic_DNA"/>
</dbReference>
<protein>
    <submittedName>
        <fullName evidence="2">Unplaced genomic scaffold K443scaffold_254, whole genome shotgun sequence</fullName>
    </submittedName>
</protein>
<reference evidence="2 3" key="1">
    <citation type="submission" date="2014-04" db="EMBL/GenBank/DDBJ databases">
        <authorList>
            <consortium name="DOE Joint Genome Institute"/>
            <person name="Kuo A."/>
            <person name="Kohler A."/>
            <person name="Nagy L.G."/>
            <person name="Floudas D."/>
            <person name="Copeland A."/>
            <person name="Barry K.W."/>
            <person name="Cichocki N."/>
            <person name="Veneault-Fourrey C."/>
            <person name="LaButti K."/>
            <person name="Lindquist E.A."/>
            <person name="Lipzen A."/>
            <person name="Lundell T."/>
            <person name="Morin E."/>
            <person name="Murat C."/>
            <person name="Sun H."/>
            <person name="Tunlid A."/>
            <person name="Henrissat B."/>
            <person name="Grigoriev I.V."/>
            <person name="Hibbett D.S."/>
            <person name="Martin F."/>
            <person name="Nordberg H.P."/>
            <person name="Cantor M.N."/>
            <person name="Hua S.X."/>
        </authorList>
    </citation>
    <scope>NUCLEOTIDE SEQUENCE [LARGE SCALE GENOMIC DNA]</scope>
    <source>
        <strain evidence="2 3">LaAM-08-1</strain>
    </source>
</reference>
<keyword evidence="3" id="KW-1185">Reference proteome</keyword>
<proteinExistence type="predicted"/>
<evidence type="ECO:0000256" key="1">
    <source>
        <dbReference type="SAM" id="MobiDB-lite"/>
    </source>
</evidence>
<dbReference type="OrthoDB" id="10505736at2759"/>
<evidence type="ECO:0000313" key="2">
    <source>
        <dbReference type="EMBL" id="KIJ94511.1"/>
    </source>
</evidence>
<name>A0A0C9XA38_9AGAR</name>